<dbReference type="STRING" id="997884.HMPREF1068_03953"/>
<comment type="caution">
    <text evidence="2">The sequence shown here is derived from an EMBL/GenBank/DDBJ whole genome shotgun (WGS) entry which is preliminary data.</text>
</comment>
<reference evidence="2 3" key="1">
    <citation type="submission" date="2012-02" db="EMBL/GenBank/DDBJ databases">
        <title>The Genome Sequence of Bacteroides nordii CL02T12C05.</title>
        <authorList>
            <consortium name="The Broad Institute Genome Sequencing Platform"/>
            <person name="Earl A."/>
            <person name="Ward D."/>
            <person name="Feldgarden M."/>
            <person name="Gevers D."/>
            <person name="Zitomersky N.L."/>
            <person name="Coyne M.J."/>
            <person name="Comstock L.E."/>
            <person name="Young S.K."/>
            <person name="Zeng Q."/>
            <person name="Gargeya S."/>
            <person name="Fitzgerald M."/>
            <person name="Haas B."/>
            <person name="Abouelleil A."/>
            <person name="Alvarado L."/>
            <person name="Arachchi H.M."/>
            <person name="Berlin A."/>
            <person name="Chapman S.B."/>
            <person name="Gearin G."/>
            <person name="Goldberg J."/>
            <person name="Griggs A."/>
            <person name="Gujja S."/>
            <person name="Hansen M."/>
            <person name="Heiman D."/>
            <person name="Howarth C."/>
            <person name="Larimer J."/>
            <person name="Lui A."/>
            <person name="MacDonald P.J.P."/>
            <person name="McCowen C."/>
            <person name="Montmayeur A."/>
            <person name="Murphy C."/>
            <person name="Neiman D."/>
            <person name="Pearson M."/>
            <person name="Priest M."/>
            <person name="Roberts A."/>
            <person name="Saif S."/>
            <person name="Shea T."/>
            <person name="Sisk P."/>
            <person name="Stolte C."/>
            <person name="Sykes S."/>
            <person name="Wortman J."/>
            <person name="Nusbaum C."/>
            <person name="Birren B."/>
        </authorList>
    </citation>
    <scope>NUCLEOTIDE SEQUENCE [LARGE SCALE GENOMIC DNA]</scope>
    <source>
        <strain evidence="2 3">CL02T12C05</strain>
    </source>
</reference>
<name>I9RNZ8_9BACE</name>
<dbReference type="Gene3D" id="2.60.40.2340">
    <property type="match status" value="1"/>
</dbReference>
<accession>I9RNZ8</accession>
<dbReference type="PROSITE" id="PS51257">
    <property type="entry name" value="PROKAR_LIPOPROTEIN"/>
    <property type="match status" value="1"/>
</dbReference>
<protein>
    <recommendedName>
        <fullName evidence="4">DUF1735 domain-containing protein</fullName>
    </recommendedName>
</protein>
<dbReference type="PATRIC" id="fig|997884.3.peg.4057"/>
<dbReference type="Proteomes" id="UP000003089">
    <property type="component" value="Unassembled WGS sequence"/>
</dbReference>
<feature type="chain" id="PRO_5003725551" description="DUF1735 domain-containing protein" evidence="1">
    <location>
        <begin position="21"/>
        <end position="127"/>
    </location>
</feature>
<gene>
    <name evidence="2" type="ORF">HMPREF1068_03953</name>
</gene>
<dbReference type="AlphaFoldDB" id="I9RNZ8"/>
<keyword evidence="3" id="KW-1185">Reference proteome</keyword>
<sequence length="127" mass="13956">MKKLVYIVFFVSFVVTTACSKIDYQINEAYETAEITGITLYAVSDKPVNVVESFEIDIENALVQAFVPQGTDLTQLRLVLTISTGATVTPSVNGFIDLSVPKEYTVTSPNGLVKKDWTIDVDVVQSE</sequence>
<dbReference type="EMBL" id="AGXS01000026">
    <property type="protein sequence ID" value="EIY44666.1"/>
    <property type="molecule type" value="Genomic_DNA"/>
</dbReference>
<dbReference type="RefSeq" id="WP_007487270.1">
    <property type="nucleotide sequence ID" value="NZ_JH724316.1"/>
</dbReference>
<evidence type="ECO:0008006" key="4">
    <source>
        <dbReference type="Google" id="ProtNLM"/>
    </source>
</evidence>
<organism evidence="2 3">
    <name type="scientific">Bacteroides nordii CL02T12C05</name>
    <dbReference type="NCBI Taxonomy" id="997884"/>
    <lineage>
        <taxon>Bacteria</taxon>
        <taxon>Pseudomonadati</taxon>
        <taxon>Bacteroidota</taxon>
        <taxon>Bacteroidia</taxon>
        <taxon>Bacteroidales</taxon>
        <taxon>Bacteroidaceae</taxon>
        <taxon>Bacteroides</taxon>
    </lineage>
</organism>
<dbReference type="HOGENOM" id="CLU_1988156_0_0_10"/>
<proteinExistence type="predicted"/>
<evidence type="ECO:0000313" key="2">
    <source>
        <dbReference type="EMBL" id="EIY44666.1"/>
    </source>
</evidence>
<feature type="signal peptide" evidence="1">
    <location>
        <begin position="1"/>
        <end position="20"/>
    </location>
</feature>
<evidence type="ECO:0000313" key="3">
    <source>
        <dbReference type="Proteomes" id="UP000003089"/>
    </source>
</evidence>
<keyword evidence="1" id="KW-0732">Signal</keyword>
<evidence type="ECO:0000256" key="1">
    <source>
        <dbReference type="SAM" id="SignalP"/>
    </source>
</evidence>
<dbReference type="eggNOG" id="ENOG50348YZ">
    <property type="taxonomic scope" value="Bacteria"/>
</dbReference>